<keyword evidence="4" id="KW-1185">Reference proteome</keyword>
<evidence type="ECO:0000313" key="4">
    <source>
        <dbReference type="Proteomes" id="UP001172102"/>
    </source>
</evidence>
<name>A0AA40B1M9_9PEZI</name>
<dbReference type="EMBL" id="JAUKUA010000002">
    <property type="protein sequence ID" value="KAK0725986.1"/>
    <property type="molecule type" value="Genomic_DNA"/>
</dbReference>
<accession>A0AA40B1M9</accession>
<evidence type="ECO:0000259" key="2">
    <source>
        <dbReference type="Pfam" id="PF14420"/>
    </source>
</evidence>
<sequence length="459" mass="52731">DRPLVPTSAADWEAKKDVINELYMARNLILNDVMAIMLSKHNFKATARMYKGQFAKWGWSKYNKSGNAATATRTTKSRTAVGRRRASNPPSPEHDRVSKPVASSHRPRPSFTPNLLQLLFVKDETYEIEAVLSTYGDYISSWATLETPWKAESSVPGIMARQEQFSILQNMRTALDHFDRQQPQQGGRMLRLAFLQVEEALVTGGGFEAIWDCCLAIPQLVLAQGWLDILLIFTRYLYHLTTLKLTSGHPVARIAQAIFRLARRDPAQLQMYIAGGWRLWIDLVRRHRGAEDMVAIHLKRGYVILQRPEPNVVRSLLPDFALSVEHSLATRGAIETTSRVLEMEMLLARMYIPLFTPDTTVRAEAMLKSLLERVSTKPENRDLPVHQWTYIDRYLFFSAYHFMASIADYSGDHNRAVNYRRKSLESPKDLFWLQTAMTLEQYLRSEGRIEEAAEIERER</sequence>
<evidence type="ECO:0000256" key="1">
    <source>
        <dbReference type="SAM" id="MobiDB-lite"/>
    </source>
</evidence>
<dbReference type="PANTHER" id="PTHR38788">
    <property type="entry name" value="CLR5 DOMAIN-CONTAINING PROTEIN"/>
    <property type="match status" value="1"/>
</dbReference>
<feature type="domain" description="Clr5" evidence="2">
    <location>
        <begin position="9"/>
        <end position="61"/>
    </location>
</feature>
<feature type="compositionally biased region" description="Low complexity" evidence="1">
    <location>
        <begin position="68"/>
        <end position="80"/>
    </location>
</feature>
<dbReference type="PANTHER" id="PTHR38788:SF3">
    <property type="entry name" value="CLR5 DOMAIN-CONTAINING PROTEIN"/>
    <property type="match status" value="1"/>
</dbReference>
<feature type="region of interest" description="Disordered" evidence="1">
    <location>
        <begin position="68"/>
        <end position="109"/>
    </location>
</feature>
<organism evidence="3 4">
    <name type="scientific">Lasiosphaeris hirsuta</name>
    <dbReference type="NCBI Taxonomy" id="260670"/>
    <lineage>
        <taxon>Eukaryota</taxon>
        <taxon>Fungi</taxon>
        <taxon>Dikarya</taxon>
        <taxon>Ascomycota</taxon>
        <taxon>Pezizomycotina</taxon>
        <taxon>Sordariomycetes</taxon>
        <taxon>Sordariomycetidae</taxon>
        <taxon>Sordariales</taxon>
        <taxon>Lasiosphaeriaceae</taxon>
        <taxon>Lasiosphaeris</taxon>
    </lineage>
</organism>
<reference evidence="3" key="1">
    <citation type="submission" date="2023-06" db="EMBL/GenBank/DDBJ databases">
        <title>Genome-scale phylogeny and comparative genomics of the fungal order Sordariales.</title>
        <authorList>
            <consortium name="Lawrence Berkeley National Laboratory"/>
            <person name="Hensen N."/>
            <person name="Bonometti L."/>
            <person name="Westerberg I."/>
            <person name="Brannstrom I.O."/>
            <person name="Guillou S."/>
            <person name="Cros-Aarteil S."/>
            <person name="Calhoun S."/>
            <person name="Haridas S."/>
            <person name="Kuo A."/>
            <person name="Mondo S."/>
            <person name="Pangilinan J."/>
            <person name="Riley R."/>
            <person name="Labutti K."/>
            <person name="Andreopoulos B."/>
            <person name="Lipzen A."/>
            <person name="Chen C."/>
            <person name="Yanf M."/>
            <person name="Daum C."/>
            <person name="Ng V."/>
            <person name="Clum A."/>
            <person name="Steindorff A."/>
            <person name="Ohm R."/>
            <person name="Martin F."/>
            <person name="Silar P."/>
            <person name="Natvig D."/>
            <person name="Lalanne C."/>
            <person name="Gautier V."/>
            <person name="Ament-Velasquez S.L."/>
            <person name="Kruys A."/>
            <person name="Hutchinson M.I."/>
            <person name="Powell A.J."/>
            <person name="Barry K."/>
            <person name="Miller A.N."/>
            <person name="Grigoriev I.V."/>
            <person name="Debuchy R."/>
            <person name="Gladieux P."/>
            <person name="Thoren M.H."/>
            <person name="Johannesson H."/>
        </authorList>
    </citation>
    <scope>NUCLEOTIDE SEQUENCE</scope>
    <source>
        <strain evidence="3">SMH4607-1</strain>
    </source>
</reference>
<proteinExistence type="predicted"/>
<feature type="non-terminal residue" evidence="3">
    <location>
        <position position="1"/>
    </location>
</feature>
<comment type="caution">
    <text evidence="3">The sequence shown here is derived from an EMBL/GenBank/DDBJ whole genome shotgun (WGS) entry which is preliminary data.</text>
</comment>
<dbReference type="Pfam" id="PF14420">
    <property type="entry name" value="Clr5"/>
    <property type="match status" value="1"/>
</dbReference>
<evidence type="ECO:0000313" key="3">
    <source>
        <dbReference type="EMBL" id="KAK0725986.1"/>
    </source>
</evidence>
<dbReference type="AlphaFoldDB" id="A0AA40B1M9"/>
<dbReference type="InterPro" id="IPR025676">
    <property type="entry name" value="Clr5_dom"/>
</dbReference>
<feature type="non-terminal residue" evidence="3">
    <location>
        <position position="459"/>
    </location>
</feature>
<gene>
    <name evidence="3" type="ORF">B0H67DRAFT_459417</name>
</gene>
<protein>
    <submittedName>
        <fullName evidence="3">Clr5 domain-containing protein</fullName>
    </submittedName>
</protein>
<dbReference type="Proteomes" id="UP001172102">
    <property type="component" value="Unassembled WGS sequence"/>
</dbReference>